<dbReference type="EC" id="2.8.1.12" evidence="3"/>
<evidence type="ECO:0000256" key="6">
    <source>
        <dbReference type="ARBA" id="ARBA00029745"/>
    </source>
</evidence>
<dbReference type="AlphaFoldDB" id="A0A521G0X3"/>
<keyword evidence="12" id="KW-1185">Reference proteome</keyword>
<comment type="caution">
    <text evidence="11">The sequence shown here is derived from an EMBL/GenBank/DDBJ whole genome shotgun (WGS) entry which is preliminary data.</text>
</comment>
<evidence type="ECO:0000256" key="10">
    <source>
        <dbReference type="ARBA" id="ARBA00049878"/>
    </source>
</evidence>
<organism evidence="11 12">
    <name type="scientific">Candidatus Electronema aureum</name>
    <dbReference type="NCBI Taxonomy" id="2005002"/>
    <lineage>
        <taxon>Bacteria</taxon>
        <taxon>Pseudomonadati</taxon>
        <taxon>Thermodesulfobacteriota</taxon>
        <taxon>Desulfobulbia</taxon>
        <taxon>Desulfobulbales</taxon>
        <taxon>Desulfobulbaceae</taxon>
        <taxon>Candidatus Electronema</taxon>
    </lineage>
</organism>
<dbReference type="Pfam" id="PF02391">
    <property type="entry name" value="MoaE"/>
    <property type="match status" value="1"/>
</dbReference>
<comment type="subunit">
    <text evidence="5">Heterotetramer of 2 MoaD subunits and 2 MoaE subunits. Also stable as homodimer. The enzyme changes between these two forms during catalysis.</text>
</comment>
<dbReference type="Proteomes" id="UP000316238">
    <property type="component" value="Unassembled WGS sequence"/>
</dbReference>
<dbReference type="Gene3D" id="3.90.1170.40">
    <property type="entry name" value="Molybdopterin biosynthesis MoaE subunit"/>
    <property type="match status" value="1"/>
</dbReference>
<comment type="pathway">
    <text evidence="1">Cofactor biosynthesis; molybdopterin biosynthesis.</text>
</comment>
<dbReference type="GO" id="GO:0006777">
    <property type="term" value="P:Mo-molybdopterin cofactor biosynthetic process"/>
    <property type="evidence" value="ECO:0007669"/>
    <property type="project" value="InterPro"/>
</dbReference>
<proteinExistence type="inferred from homology"/>
<dbReference type="InterPro" id="IPR036563">
    <property type="entry name" value="MoaE_sf"/>
</dbReference>
<protein>
    <recommendedName>
        <fullName evidence="4">Molybdopterin synthase catalytic subunit</fullName>
        <ecNumber evidence="3">2.8.1.12</ecNumber>
    </recommendedName>
    <alternativeName>
        <fullName evidence="8">MPT synthase subunit 2</fullName>
    </alternativeName>
    <alternativeName>
        <fullName evidence="6">Molybdenum cofactor biosynthesis protein E</fullName>
    </alternativeName>
    <alternativeName>
        <fullName evidence="7">Molybdopterin-converting factor large subunit</fullName>
    </alternativeName>
    <alternativeName>
        <fullName evidence="9">Molybdopterin-converting factor subunit 2</fullName>
    </alternativeName>
</protein>
<accession>A0A521G0X3</accession>
<evidence type="ECO:0000256" key="1">
    <source>
        <dbReference type="ARBA" id="ARBA00005046"/>
    </source>
</evidence>
<dbReference type="UniPathway" id="UPA00344"/>
<name>A0A521G0X3_9BACT</name>
<evidence type="ECO:0000256" key="3">
    <source>
        <dbReference type="ARBA" id="ARBA00011950"/>
    </source>
</evidence>
<dbReference type="EMBL" id="NQJD01000020">
    <property type="protein sequence ID" value="TAA74673.1"/>
    <property type="molecule type" value="Genomic_DNA"/>
</dbReference>
<dbReference type="SUPFAM" id="SSF54690">
    <property type="entry name" value="Molybdopterin synthase subunit MoaE"/>
    <property type="match status" value="1"/>
</dbReference>
<dbReference type="GO" id="GO:0030366">
    <property type="term" value="F:molybdopterin synthase activity"/>
    <property type="evidence" value="ECO:0007669"/>
    <property type="project" value="UniProtKB-EC"/>
</dbReference>
<evidence type="ECO:0000256" key="4">
    <source>
        <dbReference type="ARBA" id="ARBA00013858"/>
    </source>
</evidence>
<evidence type="ECO:0000313" key="12">
    <source>
        <dbReference type="Proteomes" id="UP000316238"/>
    </source>
</evidence>
<reference evidence="11" key="1">
    <citation type="submission" date="2017-07" db="EMBL/GenBank/DDBJ databases">
        <title>The cable genome - Insights into the physiology and evolution of filamentous bacteria capable of sulfide oxidation via long distance electron transfer.</title>
        <authorList>
            <person name="Thorup C."/>
            <person name="Bjerg J.T."/>
            <person name="Schreiber L."/>
            <person name="Nielsen L.P."/>
            <person name="Kjeldsen K.U."/>
            <person name="Boesen T."/>
            <person name="Boggild A."/>
            <person name="Meysman F."/>
            <person name="Geelhoed J."/>
            <person name="Schramm A."/>
        </authorList>
    </citation>
    <scope>NUCLEOTIDE SEQUENCE [LARGE SCALE GENOMIC DNA]</scope>
    <source>
        <strain evidence="11">GS</strain>
    </source>
</reference>
<evidence type="ECO:0000256" key="5">
    <source>
        <dbReference type="ARBA" id="ARBA00026066"/>
    </source>
</evidence>
<evidence type="ECO:0000256" key="8">
    <source>
        <dbReference type="ARBA" id="ARBA00030781"/>
    </source>
</evidence>
<comment type="similarity">
    <text evidence="2">Belongs to the MoaE family.</text>
</comment>
<dbReference type="InterPro" id="IPR003448">
    <property type="entry name" value="Mopterin_biosynth_MoaE"/>
</dbReference>
<evidence type="ECO:0000256" key="7">
    <source>
        <dbReference type="ARBA" id="ARBA00030407"/>
    </source>
</evidence>
<evidence type="ECO:0000313" key="11">
    <source>
        <dbReference type="EMBL" id="TAA74673.1"/>
    </source>
</evidence>
<comment type="catalytic activity">
    <reaction evidence="10">
        <text>2 [molybdopterin-synthase sulfur-carrier protein]-C-terminal-Gly-aminoethanethioate + cyclic pyranopterin phosphate + H2O = molybdopterin + 2 [molybdopterin-synthase sulfur-carrier protein]-C-terminal Gly-Gly + 2 H(+)</text>
        <dbReference type="Rhea" id="RHEA:26333"/>
        <dbReference type="Rhea" id="RHEA-COMP:12202"/>
        <dbReference type="Rhea" id="RHEA-COMP:19907"/>
        <dbReference type="ChEBI" id="CHEBI:15377"/>
        <dbReference type="ChEBI" id="CHEBI:15378"/>
        <dbReference type="ChEBI" id="CHEBI:58698"/>
        <dbReference type="ChEBI" id="CHEBI:59648"/>
        <dbReference type="ChEBI" id="CHEBI:90778"/>
        <dbReference type="ChEBI" id="CHEBI:232372"/>
        <dbReference type="EC" id="2.8.1.12"/>
    </reaction>
</comment>
<evidence type="ECO:0000256" key="2">
    <source>
        <dbReference type="ARBA" id="ARBA00005426"/>
    </source>
</evidence>
<sequence length="120" mass="13610">MDISKTIAELKNRPDFTEKVGMILIHNGVVRNWSRKDGAEVSGLETEIDQEQIERLRLEYLIWPGIYEIIIEAASGSFQPGDDLLFIIVAGDLREHVKPVLAELLDRIKAEAVRKKELLA</sequence>
<gene>
    <name evidence="11" type="ORF">CDV28_12029</name>
</gene>
<evidence type="ECO:0000256" key="9">
    <source>
        <dbReference type="ARBA" id="ARBA00032474"/>
    </source>
</evidence>